<feature type="region of interest" description="Disordered" evidence="1">
    <location>
        <begin position="189"/>
        <end position="225"/>
    </location>
</feature>
<evidence type="ECO:0000256" key="1">
    <source>
        <dbReference type="SAM" id="MobiDB-lite"/>
    </source>
</evidence>
<dbReference type="EMBL" id="ML996573">
    <property type="protein sequence ID" value="KAF2757680.1"/>
    <property type="molecule type" value="Genomic_DNA"/>
</dbReference>
<name>A0A6A6W6U1_9PEZI</name>
<feature type="region of interest" description="Disordered" evidence="1">
    <location>
        <begin position="1"/>
        <end position="99"/>
    </location>
</feature>
<feature type="compositionally biased region" description="Basic and acidic residues" evidence="1">
    <location>
        <begin position="12"/>
        <end position="43"/>
    </location>
</feature>
<accession>A0A6A6W6U1</accession>
<feature type="compositionally biased region" description="Low complexity" evidence="1">
    <location>
        <begin position="243"/>
        <end position="265"/>
    </location>
</feature>
<evidence type="ECO:0000313" key="2">
    <source>
        <dbReference type="EMBL" id="KAF2757680.1"/>
    </source>
</evidence>
<keyword evidence="3" id="KW-1185">Reference proteome</keyword>
<gene>
    <name evidence="2" type="ORF">EJ05DRAFT_501206</name>
</gene>
<organism evidence="2 3">
    <name type="scientific">Pseudovirgaria hyperparasitica</name>
    <dbReference type="NCBI Taxonomy" id="470096"/>
    <lineage>
        <taxon>Eukaryota</taxon>
        <taxon>Fungi</taxon>
        <taxon>Dikarya</taxon>
        <taxon>Ascomycota</taxon>
        <taxon>Pezizomycotina</taxon>
        <taxon>Dothideomycetes</taxon>
        <taxon>Dothideomycetes incertae sedis</taxon>
        <taxon>Acrospermales</taxon>
        <taxon>Acrospermaceae</taxon>
        <taxon>Pseudovirgaria</taxon>
    </lineage>
</organism>
<evidence type="ECO:0000313" key="3">
    <source>
        <dbReference type="Proteomes" id="UP000799437"/>
    </source>
</evidence>
<evidence type="ECO:0008006" key="4">
    <source>
        <dbReference type="Google" id="ProtNLM"/>
    </source>
</evidence>
<protein>
    <recommendedName>
        <fullName evidence="4">Basic proline-rich protein</fullName>
    </recommendedName>
</protein>
<feature type="region of interest" description="Disordered" evidence="1">
    <location>
        <begin position="243"/>
        <end position="275"/>
    </location>
</feature>
<dbReference type="AlphaFoldDB" id="A0A6A6W6U1"/>
<proteinExistence type="predicted"/>
<sequence length="336" mass="37025">MPSSTLVSKAKLMAEHSENSNHQQTHDAHMENSRLETETHDEVCEIFQPRPSTPRRSTEPFSPSLLNPLGQPRQRNRSPYSRAHYRSHSGSSPAVAPPMTRAHSLPAVMSHSSPPTLVPTVPLLRPSSPLRSPVRARSPYRLGEDSYSYAGTPSVPDISEDAELDLTPKAMHSDRGVASLPLSNFNMSNTFPRRRRPASPLHQVASANSSNSFYSTPTSSASSSPMLSAIKYNEPFPIGFPTSLSSSVPSTPTSTRSRSPSISSLETIPDTPDAEAEAIEEDRIAKLKAIEEGPRRGSLDEPTKRISFTNRDKRKRWSVCGGERRQDLDLETIYED</sequence>
<dbReference type="GeneID" id="54488143"/>
<dbReference type="OrthoDB" id="5400063at2759"/>
<reference evidence="2" key="1">
    <citation type="journal article" date="2020" name="Stud. Mycol.">
        <title>101 Dothideomycetes genomes: a test case for predicting lifestyles and emergence of pathogens.</title>
        <authorList>
            <person name="Haridas S."/>
            <person name="Albert R."/>
            <person name="Binder M."/>
            <person name="Bloem J."/>
            <person name="Labutti K."/>
            <person name="Salamov A."/>
            <person name="Andreopoulos B."/>
            <person name="Baker S."/>
            <person name="Barry K."/>
            <person name="Bills G."/>
            <person name="Bluhm B."/>
            <person name="Cannon C."/>
            <person name="Castanera R."/>
            <person name="Culley D."/>
            <person name="Daum C."/>
            <person name="Ezra D."/>
            <person name="Gonzalez J."/>
            <person name="Henrissat B."/>
            <person name="Kuo A."/>
            <person name="Liang C."/>
            <person name="Lipzen A."/>
            <person name="Lutzoni F."/>
            <person name="Magnuson J."/>
            <person name="Mondo S."/>
            <person name="Nolan M."/>
            <person name="Ohm R."/>
            <person name="Pangilinan J."/>
            <person name="Park H.-J."/>
            <person name="Ramirez L."/>
            <person name="Alfaro M."/>
            <person name="Sun H."/>
            <person name="Tritt A."/>
            <person name="Yoshinaga Y."/>
            <person name="Zwiers L.-H."/>
            <person name="Turgeon B."/>
            <person name="Goodwin S."/>
            <person name="Spatafora J."/>
            <person name="Crous P."/>
            <person name="Grigoriev I."/>
        </authorList>
    </citation>
    <scope>NUCLEOTIDE SEQUENCE</scope>
    <source>
        <strain evidence="2">CBS 121739</strain>
    </source>
</reference>
<dbReference type="Proteomes" id="UP000799437">
    <property type="component" value="Unassembled WGS sequence"/>
</dbReference>
<feature type="compositionally biased region" description="Low complexity" evidence="1">
    <location>
        <begin position="208"/>
        <end position="225"/>
    </location>
</feature>
<dbReference type="RefSeq" id="XP_033600131.1">
    <property type="nucleotide sequence ID" value="XM_033747089.1"/>
</dbReference>